<accession>A0AA38CAD7</accession>
<sequence>MGIKKKSEPEDDSQLLADEEVASIFEHAGWLEFLKKFSRHNDELVREFVINLEQSRTKVRNVFIPFSVNTVSNVSGIPIVHVPQPVKGTLKELVEVLLQEEEVEPQYIYNTKKIIKGVRRASFPKPFDRVAFWIVKYLTCDGQFGSVGKEHHFLSKKNGEEIWDKFLGKFKKNPNIIRRTIPAPFSPSANLEIDAPVEEQREMERENIPRKRRSVRKIKTTEPSVPVKEIPSSTAASEEPISVSDGDSSPTQEPERTVRRSSRGKFTTGHIELPHIRKSHKRSRGTPEVRSEQERMEEEAADILGSMAMTPPEPSHVEMDRGEERFDDQDFQELAEPSAVPHEEEELASRIRKGKFPLIEEECQTPQIILEEEERQQVKQALFLSRVELIIREKDEELDFLKLKLEQRETLINELTT</sequence>
<feature type="compositionally biased region" description="Basic and acidic residues" evidence="1">
    <location>
        <begin position="198"/>
        <end position="209"/>
    </location>
</feature>
<comment type="caution">
    <text evidence="2">The sequence shown here is derived from an EMBL/GenBank/DDBJ whole genome shotgun (WGS) entry which is preliminary data.</text>
</comment>
<evidence type="ECO:0000313" key="2">
    <source>
        <dbReference type="EMBL" id="KAH9295243.1"/>
    </source>
</evidence>
<name>A0AA38CAD7_TAXCH</name>
<keyword evidence="3" id="KW-1185">Reference proteome</keyword>
<dbReference type="AlphaFoldDB" id="A0AA38CAD7"/>
<feature type="region of interest" description="Disordered" evidence="1">
    <location>
        <begin position="188"/>
        <end position="295"/>
    </location>
</feature>
<proteinExistence type="predicted"/>
<gene>
    <name evidence="2" type="ORF">KI387_038831</name>
</gene>
<feature type="compositionally biased region" description="Basic and acidic residues" evidence="1">
    <location>
        <begin position="285"/>
        <end position="294"/>
    </location>
</feature>
<organism evidence="2 3">
    <name type="scientific">Taxus chinensis</name>
    <name type="common">Chinese yew</name>
    <name type="synonym">Taxus wallichiana var. chinensis</name>
    <dbReference type="NCBI Taxonomy" id="29808"/>
    <lineage>
        <taxon>Eukaryota</taxon>
        <taxon>Viridiplantae</taxon>
        <taxon>Streptophyta</taxon>
        <taxon>Embryophyta</taxon>
        <taxon>Tracheophyta</taxon>
        <taxon>Spermatophyta</taxon>
        <taxon>Pinopsida</taxon>
        <taxon>Pinidae</taxon>
        <taxon>Conifers II</taxon>
        <taxon>Cupressales</taxon>
        <taxon>Taxaceae</taxon>
        <taxon>Taxus</taxon>
    </lineage>
</organism>
<evidence type="ECO:0000313" key="3">
    <source>
        <dbReference type="Proteomes" id="UP000824469"/>
    </source>
</evidence>
<protein>
    <submittedName>
        <fullName evidence="2">Uncharacterized protein</fullName>
    </submittedName>
</protein>
<dbReference type="EMBL" id="JAHRHJ020000011">
    <property type="protein sequence ID" value="KAH9295243.1"/>
    <property type="molecule type" value="Genomic_DNA"/>
</dbReference>
<evidence type="ECO:0000256" key="1">
    <source>
        <dbReference type="SAM" id="MobiDB-lite"/>
    </source>
</evidence>
<dbReference type="Proteomes" id="UP000824469">
    <property type="component" value="Unassembled WGS sequence"/>
</dbReference>
<reference evidence="2 3" key="1">
    <citation type="journal article" date="2021" name="Nat. Plants">
        <title>The Taxus genome provides insights into paclitaxel biosynthesis.</title>
        <authorList>
            <person name="Xiong X."/>
            <person name="Gou J."/>
            <person name="Liao Q."/>
            <person name="Li Y."/>
            <person name="Zhou Q."/>
            <person name="Bi G."/>
            <person name="Li C."/>
            <person name="Du R."/>
            <person name="Wang X."/>
            <person name="Sun T."/>
            <person name="Guo L."/>
            <person name="Liang H."/>
            <person name="Lu P."/>
            <person name="Wu Y."/>
            <person name="Zhang Z."/>
            <person name="Ro D.K."/>
            <person name="Shang Y."/>
            <person name="Huang S."/>
            <person name="Yan J."/>
        </authorList>
    </citation>
    <scope>NUCLEOTIDE SEQUENCE [LARGE SCALE GENOMIC DNA]</scope>
    <source>
        <strain evidence="2">Ta-2019</strain>
    </source>
</reference>